<keyword evidence="2" id="KW-1185">Reference proteome</keyword>
<protein>
    <submittedName>
        <fullName evidence="1">Bifunctional endoribonuclease/protein kinase ire1</fullName>
        <ecNumber evidence="1">2.7.11.1</ecNumber>
    </submittedName>
</protein>
<proteinExistence type="predicted"/>
<comment type="caution">
    <text evidence="1">The sequence shown here is derived from an EMBL/GenBank/DDBJ whole genome shotgun (WGS) entry which is preliminary data.</text>
</comment>
<organism evidence="1 2">
    <name type="scientific">Coemansia aciculifera</name>
    <dbReference type="NCBI Taxonomy" id="417176"/>
    <lineage>
        <taxon>Eukaryota</taxon>
        <taxon>Fungi</taxon>
        <taxon>Fungi incertae sedis</taxon>
        <taxon>Zoopagomycota</taxon>
        <taxon>Kickxellomycotina</taxon>
        <taxon>Kickxellomycetes</taxon>
        <taxon>Kickxellales</taxon>
        <taxon>Kickxellaceae</taxon>
        <taxon>Coemansia</taxon>
    </lineage>
</organism>
<sequence>MDWLSTALWNLCMSMLPQRNTRALLVPLLCMAMLVPLGSAAGQRRHPLAGTESLGALLASTDSSPAASFAATPTSSSEASHGHVVDSIMTLARHTHTGPPQILPTTSEPTGLPHLAYNTDMLADSDADLSRRRASARSESQGRQNHLILGRDTAGIVPRKFTIPEPSVVADAEDKHIAMLPAKPHAAAAEEHRLIRRNMLARSGISLVDTMVVVTVDGRMYGVSRFDGSIIWSRDGLLESAATFRANPTCPRGMVWSRSRADNYLEAAGNKGGEMCAPLHGGDGLFRSPNITSEEGPSDAECSSEPRDELEAGNAGDDEEEWLLEQGIDWRSDPQLLELQRQRRREWLARQKSKAHGQGNAFVRAGDGTCKADGPFYDPDAVDPPEALYIAEPGGGGALYMYNAELGLKKLPLTIQNLVDQSPVQVSDVLYTGTKEASFAAIDLATGNLLSIYGDERLKSGGEASSSSFTSDRFGAKRPSIKLLLAEKLNRVSIYPVDSGAGRFRQLPQWELYHRSVQAPTLDPEIDTLLLELGDAIEALGTADNVGETRNNDDTVVDSSPRGPTKFVMTQDGGFVMVEATTGIPLWAQEFDSPVVSVFDVFGITTADSESSADSTNYVARLRDLSPAAQQSRFLRWRRLHEVDDEAVSGSSRFGFGKARSQDSQWRTGSAGGNILASAFWERTGKSTAQPQIAYIGKLKDTLYTLTSDEFPLIDHPSLLSS</sequence>
<gene>
    <name evidence="1" type="primary">IRE1_1</name>
    <name evidence="1" type="ORF">IWW38_002704</name>
</gene>
<evidence type="ECO:0000313" key="1">
    <source>
        <dbReference type="EMBL" id="KAJ2894025.1"/>
    </source>
</evidence>
<accession>A0ACC1M3I7</accession>
<feature type="non-terminal residue" evidence="1">
    <location>
        <position position="722"/>
    </location>
</feature>
<keyword evidence="1" id="KW-0808">Transferase</keyword>
<dbReference type="EMBL" id="JANBVB010000466">
    <property type="protein sequence ID" value="KAJ2894025.1"/>
    <property type="molecule type" value="Genomic_DNA"/>
</dbReference>
<evidence type="ECO:0000313" key="2">
    <source>
        <dbReference type="Proteomes" id="UP001139981"/>
    </source>
</evidence>
<dbReference type="Proteomes" id="UP001139981">
    <property type="component" value="Unassembled WGS sequence"/>
</dbReference>
<reference evidence="1" key="1">
    <citation type="submission" date="2022-07" db="EMBL/GenBank/DDBJ databases">
        <title>Phylogenomic reconstructions and comparative analyses of Kickxellomycotina fungi.</title>
        <authorList>
            <person name="Reynolds N.K."/>
            <person name="Stajich J.E."/>
            <person name="Barry K."/>
            <person name="Grigoriev I.V."/>
            <person name="Crous P."/>
            <person name="Smith M.E."/>
        </authorList>
    </citation>
    <scope>NUCLEOTIDE SEQUENCE</scope>
    <source>
        <strain evidence="1">CBS 190363</strain>
    </source>
</reference>
<name>A0ACC1M3I7_9FUNG</name>
<keyword evidence="1" id="KW-0418">Kinase</keyword>
<dbReference type="EC" id="2.7.11.1" evidence="1"/>